<reference evidence="2 3" key="2">
    <citation type="journal article" date="2011" name="Stand. Genomic Sci.">
        <title>Complete genome sequence of Isosphaera pallida type strain (IS1B).</title>
        <authorList>
            <consortium name="US DOE Joint Genome Institute (JGI-PGF)"/>
            <person name="Goker M."/>
            <person name="Cleland D."/>
            <person name="Saunders E."/>
            <person name="Lapidus A."/>
            <person name="Nolan M."/>
            <person name="Lucas S."/>
            <person name="Hammon N."/>
            <person name="Deshpande S."/>
            <person name="Cheng J.F."/>
            <person name="Tapia R."/>
            <person name="Han C."/>
            <person name="Goodwin L."/>
            <person name="Pitluck S."/>
            <person name="Liolios K."/>
            <person name="Pagani I."/>
            <person name="Ivanova N."/>
            <person name="Mavromatis K."/>
            <person name="Pati A."/>
            <person name="Chen A."/>
            <person name="Palaniappan K."/>
            <person name="Land M."/>
            <person name="Hauser L."/>
            <person name="Chang Y.J."/>
            <person name="Jeffries C.D."/>
            <person name="Detter J.C."/>
            <person name="Beck B."/>
            <person name="Woyke T."/>
            <person name="Bristow J."/>
            <person name="Eisen J.A."/>
            <person name="Markowitz V."/>
            <person name="Hugenholtz P."/>
            <person name="Kyrpides N.C."/>
            <person name="Klenk H.P."/>
        </authorList>
    </citation>
    <scope>NUCLEOTIDE SEQUENCE [LARGE SCALE GENOMIC DNA]</scope>
    <source>
        <strain evidence="3">ATCC 43644 / DSM 9630 / IS1B</strain>
    </source>
</reference>
<keyword evidence="1" id="KW-0472">Membrane</keyword>
<organism evidence="2 3">
    <name type="scientific">Isosphaera pallida (strain ATCC 43644 / DSM 9630 / IS1B)</name>
    <dbReference type="NCBI Taxonomy" id="575540"/>
    <lineage>
        <taxon>Bacteria</taxon>
        <taxon>Pseudomonadati</taxon>
        <taxon>Planctomycetota</taxon>
        <taxon>Planctomycetia</taxon>
        <taxon>Isosphaerales</taxon>
        <taxon>Isosphaeraceae</taxon>
        <taxon>Isosphaera</taxon>
    </lineage>
</organism>
<keyword evidence="3" id="KW-1185">Reference proteome</keyword>
<keyword evidence="1" id="KW-1133">Transmembrane helix</keyword>
<reference key="1">
    <citation type="submission" date="2010-11" db="EMBL/GenBank/DDBJ databases">
        <title>The complete sequence of chromosome of Isophaera pallida ATCC 43644.</title>
        <authorList>
            <consortium name="US DOE Joint Genome Institute (JGI-PGF)"/>
            <person name="Lucas S."/>
            <person name="Copeland A."/>
            <person name="Lapidus A."/>
            <person name="Bruce D."/>
            <person name="Goodwin L."/>
            <person name="Pitluck S."/>
            <person name="Kyrpides N."/>
            <person name="Mavromatis K."/>
            <person name="Pagani I."/>
            <person name="Ivanova N."/>
            <person name="Saunders E."/>
            <person name="Brettin T."/>
            <person name="Detter J.C."/>
            <person name="Han C."/>
            <person name="Tapia R."/>
            <person name="Land M."/>
            <person name="Hauser L."/>
            <person name="Markowitz V."/>
            <person name="Cheng J.-F."/>
            <person name="Hugenholtz P."/>
            <person name="Woyke T."/>
            <person name="Wu D."/>
            <person name="Eisen J.A."/>
        </authorList>
    </citation>
    <scope>NUCLEOTIDE SEQUENCE</scope>
    <source>
        <strain>ATCC 43644</strain>
    </source>
</reference>
<gene>
    <name evidence="2" type="ordered locus">Isop_0007</name>
</gene>
<evidence type="ECO:0000313" key="3">
    <source>
        <dbReference type="Proteomes" id="UP000008631"/>
    </source>
</evidence>
<feature type="transmembrane region" description="Helical" evidence="1">
    <location>
        <begin position="85"/>
        <end position="104"/>
    </location>
</feature>
<dbReference type="Proteomes" id="UP000008631">
    <property type="component" value="Chromosome"/>
</dbReference>
<protein>
    <submittedName>
        <fullName evidence="2">Uncharacterized protein</fullName>
    </submittedName>
</protein>
<dbReference type="HOGENOM" id="CLU_1015258_0_0_0"/>
<dbReference type="eggNOG" id="ENOG5033UQ4">
    <property type="taxonomic scope" value="Bacteria"/>
</dbReference>
<sequence length="265" mass="27866">MAQLSEASSSDTLTSDLADQVKGLLPTSDVSGDDDPGKQLAMLELAGEEVAAGFKPQSVRALSPEVQYLHISRTIHQLVTDRNRAVGTFLFVASLLVGASSAMMNAQPTVDPIVPMSLLVRWSLPVTFGALGIIGVFMCLILIRTREGLIYEVTKMNVILGIPSPRVTRVSPLSIFYLMHLLVALLGGVCAGAAVGLILVDRGLTGLGGLAFAAVVAMIYVAAFLTLYVIRVRRVSLDPIVVKTLENAAHTASPLPSASANNSGA</sequence>
<proteinExistence type="predicted"/>
<evidence type="ECO:0000256" key="1">
    <source>
        <dbReference type="SAM" id="Phobius"/>
    </source>
</evidence>
<feature type="transmembrane region" description="Helical" evidence="1">
    <location>
        <begin position="206"/>
        <end position="230"/>
    </location>
</feature>
<evidence type="ECO:0000313" key="2">
    <source>
        <dbReference type="EMBL" id="ADV60604.1"/>
    </source>
</evidence>
<dbReference type="EMBL" id="CP002353">
    <property type="protein sequence ID" value="ADV60604.1"/>
    <property type="molecule type" value="Genomic_DNA"/>
</dbReference>
<dbReference type="OrthoDB" id="285416at2"/>
<accession>E8R4L3</accession>
<dbReference type="STRING" id="575540.Isop_0007"/>
<name>E8R4L3_ISOPI</name>
<dbReference type="AlphaFoldDB" id="E8R4L3"/>
<dbReference type="KEGG" id="ipa:Isop_0007"/>
<dbReference type="InParanoid" id="E8R4L3"/>
<feature type="transmembrane region" description="Helical" evidence="1">
    <location>
        <begin position="124"/>
        <end position="143"/>
    </location>
</feature>
<feature type="transmembrane region" description="Helical" evidence="1">
    <location>
        <begin position="175"/>
        <end position="200"/>
    </location>
</feature>
<dbReference type="RefSeq" id="WP_013562893.1">
    <property type="nucleotide sequence ID" value="NC_014962.1"/>
</dbReference>
<keyword evidence="1" id="KW-0812">Transmembrane</keyword>